<organism evidence="1 2">
    <name type="scientific">Staphylococcus gallinarum</name>
    <dbReference type="NCBI Taxonomy" id="1293"/>
    <lineage>
        <taxon>Bacteria</taxon>
        <taxon>Bacillati</taxon>
        <taxon>Bacillota</taxon>
        <taxon>Bacilli</taxon>
        <taxon>Bacillales</taxon>
        <taxon>Staphylococcaceae</taxon>
        <taxon>Staphylococcus</taxon>
    </lineage>
</organism>
<dbReference type="EMBL" id="UHDK01000001">
    <property type="protein sequence ID" value="SUM34046.1"/>
    <property type="molecule type" value="Genomic_DNA"/>
</dbReference>
<accession>A0A380FL41</accession>
<gene>
    <name evidence="1" type="ORF">NCTC12195_03554</name>
</gene>
<dbReference type="Proteomes" id="UP000255277">
    <property type="component" value="Unassembled WGS sequence"/>
</dbReference>
<proteinExistence type="predicted"/>
<name>A0A380FL41_STAGA</name>
<sequence>MRINTDKEKLEINFDNDILITDKLRITNNKNIEGKKNLRKNM</sequence>
<evidence type="ECO:0000313" key="1">
    <source>
        <dbReference type="EMBL" id="SUM34046.1"/>
    </source>
</evidence>
<evidence type="ECO:0000313" key="2">
    <source>
        <dbReference type="Proteomes" id="UP000255277"/>
    </source>
</evidence>
<dbReference type="AlphaFoldDB" id="A0A380FL41"/>
<dbReference type="STRING" id="1293.SH09_13315"/>
<reference evidence="1 2" key="1">
    <citation type="submission" date="2018-06" db="EMBL/GenBank/DDBJ databases">
        <authorList>
            <consortium name="Pathogen Informatics"/>
            <person name="Doyle S."/>
        </authorList>
    </citation>
    <scope>NUCLEOTIDE SEQUENCE [LARGE SCALE GENOMIC DNA]</scope>
    <source>
        <strain evidence="1 2">NCTC12195</strain>
    </source>
</reference>
<protein>
    <submittedName>
        <fullName evidence="1">Uncharacterized protein</fullName>
    </submittedName>
</protein>